<dbReference type="VEuPathDB" id="FungiDB:JI435_030300"/>
<evidence type="ECO:0000313" key="3">
    <source>
        <dbReference type="Proteomes" id="UP000663193"/>
    </source>
</evidence>
<dbReference type="Proteomes" id="UP000663193">
    <property type="component" value="Chromosome 5"/>
</dbReference>
<sequence>MSIVCAGSIGISSWIIGINKPASYECRPKPSFLREHGEGAATTLHSPPNHNNVHRNGWPQALTPHSPALAFTPRRKPPPSARPPAPHIRPFDVLPRLRRQCRMPPAKCGELEVCPAAAT</sequence>
<accession>A0A7U2F2M4</accession>
<organism evidence="2 3">
    <name type="scientific">Phaeosphaeria nodorum (strain SN15 / ATCC MYA-4574 / FGSC 10173)</name>
    <name type="common">Glume blotch fungus</name>
    <name type="synonym">Parastagonospora nodorum</name>
    <dbReference type="NCBI Taxonomy" id="321614"/>
    <lineage>
        <taxon>Eukaryota</taxon>
        <taxon>Fungi</taxon>
        <taxon>Dikarya</taxon>
        <taxon>Ascomycota</taxon>
        <taxon>Pezizomycotina</taxon>
        <taxon>Dothideomycetes</taxon>
        <taxon>Pleosporomycetidae</taxon>
        <taxon>Pleosporales</taxon>
        <taxon>Pleosporineae</taxon>
        <taxon>Phaeosphaeriaceae</taxon>
        <taxon>Parastagonospora</taxon>
    </lineage>
</organism>
<keyword evidence="3" id="KW-1185">Reference proteome</keyword>
<evidence type="ECO:0000313" key="2">
    <source>
        <dbReference type="EMBL" id="QRC95329.1"/>
    </source>
</evidence>
<proteinExistence type="predicted"/>
<evidence type="ECO:0000256" key="1">
    <source>
        <dbReference type="SAM" id="MobiDB-lite"/>
    </source>
</evidence>
<feature type="compositionally biased region" description="Pro residues" evidence="1">
    <location>
        <begin position="78"/>
        <end position="87"/>
    </location>
</feature>
<gene>
    <name evidence="2" type="ORF">JI435_030300</name>
</gene>
<reference evidence="3" key="1">
    <citation type="journal article" date="2021" name="BMC Genomics">
        <title>Chromosome-level genome assembly and manually-curated proteome of model necrotroph Parastagonospora nodorum Sn15 reveals a genome-wide trove of candidate effector homologs, and redundancy of virulence-related functions within an accessory chromosome.</title>
        <authorList>
            <person name="Bertazzoni S."/>
            <person name="Jones D.A.B."/>
            <person name="Phan H.T."/>
            <person name="Tan K.-C."/>
            <person name="Hane J.K."/>
        </authorList>
    </citation>
    <scope>NUCLEOTIDE SEQUENCE [LARGE SCALE GENOMIC DNA]</scope>
    <source>
        <strain evidence="3">SN15 / ATCC MYA-4574 / FGSC 10173)</strain>
    </source>
</reference>
<feature type="region of interest" description="Disordered" evidence="1">
    <location>
        <begin position="36"/>
        <end position="90"/>
    </location>
</feature>
<dbReference type="EMBL" id="CP069027">
    <property type="protein sequence ID" value="QRC95329.1"/>
    <property type="molecule type" value="Genomic_DNA"/>
</dbReference>
<protein>
    <submittedName>
        <fullName evidence="2">Uncharacterized protein</fullName>
    </submittedName>
</protein>
<dbReference type="AlphaFoldDB" id="A0A7U2F2M4"/>
<name>A0A7U2F2M4_PHANO</name>